<sequence>MHAAISKKNQQERAISLQLEIDRLQAQLGPNEDPEKIVKRHIELLHKYNEAKDATQILIGRLANIKQTTIRQIHEEYDLKDDD</sequence>
<accession>A0A0C2Z6A6</accession>
<dbReference type="PANTHER" id="PTHR28529:SF2">
    <property type="entry name" value="DNA REPAIR PROTEIN SWI5 HOMOLOG"/>
    <property type="match status" value="1"/>
</dbReference>
<dbReference type="Gene3D" id="1.20.5.170">
    <property type="match status" value="1"/>
</dbReference>
<name>A0A0C2Z6A6_HEBCY</name>
<evidence type="ECO:0000256" key="3">
    <source>
        <dbReference type="ARBA" id="ARBA00023204"/>
    </source>
</evidence>
<evidence type="ECO:0000256" key="1">
    <source>
        <dbReference type="ARBA" id="ARBA00008060"/>
    </source>
</evidence>
<dbReference type="HOGENOM" id="CLU_106110_4_0_1"/>
<evidence type="ECO:0000313" key="5">
    <source>
        <dbReference type="Proteomes" id="UP000053424"/>
    </source>
</evidence>
<dbReference type="PANTHER" id="PTHR28529">
    <property type="entry name" value="DNA REPAIR PROTEIN SWI5 HOMOLOG"/>
    <property type="match status" value="1"/>
</dbReference>
<comment type="similarity">
    <text evidence="1">Belongs to the SWI5/SAE3 family.</text>
</comment>
<dbReference type="GO" id="GO:0034974">
    <property type="term" value="C:Swi5-Swi2 complex"/>
    <property type="evidence" value="ECO:0007669"/>
    <property type="project" value="TreeGrafter"/>
</dbReference>
<proteinExistence type="inferred from homology"/>
<dbReference type="AlphaFoldDB" id="A0A0C2Z6A6"/>
<reference evidence="4 5" key="1">
    <citation type="submission" date="2014-04" db="EMBL/GenBank/DDBJ databases">
        <authorList>
            <consortium name="DOE Joint Genome Institute"/>
            <person name="Kuo A."/>
            <person name="Gay G."/>
            <person name="Dore J."/>
            <person name="Kohler A."/>
            <person name="Nagy L.G."/>
            <person name="Floudas D."/>
            <person name="Copeland A."/>
            <person name="Barry K.W."/>
            <person name="Cichocki N."/>
            <person name="Veneault-Fourrey C."/>
            <person name="LaButti K."/>
            <person name="Lindquist E.A."/>
            <person name="Lipzen A."/>
            <person name="Lundell T."/>
            <person name="Morin E."/>
            <person name="Murat C."/>
            <person name="Sun H."/>
            <person name="Tunlid A."/>
            <person name="Henrissat B."/>
            <person name="Grigoriev I.V."/>
            <person name="Hibbett D.S."/>
            <person name="Martin F."/>
            <person name="Nordberg H.P."/>
            <person name="Cantor M.N."/>
            <person name="Hua S.X."/>
        </authorList>
    </citation>
    <scope>NUCLEOTIDE SEQUENCE [LARGE SCALE GENOMIC DNA]</scope>
    <source>
        <strain evidence="5">h7</strain>
    </source>
</reference>
<evidence type="ECO:0000313" key="4">
    <source>
        <dbReference type="EMBL" id="KIM48707.1"/>
    </source>
</evidence>
<organism evidence="4 5">
    <name type="scientific">Hebeloma cylindrosporum</name>
    <dbReference type="NCBI Taxonomy" id="76867"/>
    <lineage>
        <taxon>Eukaryota</taxon>
        <taxon>Fungi</taxon>
        <taxon>Dikarya</taxon>
        <taxon>Basidiomycota</taxon>
        <taxon>Agaricomycotina</taxon>
        <taxon>Agaricomycetes</taxon>
        <taxon>Agaricomycetidae</taxon>
        <taxon>Agaricales</taxon>
        <taxon>Agaricineae</taxon>
        <taxon>Hymenogastraceae</taxon>
        <taxon>Hebeloma</taxon>
    </lineage>
</organism>
<dbReference type="Pfam" id="PF07061">
    <property type="entry name" value="Swi5"/>
    <property type="match status" value="1"/>
</dbReference>
<evidence type="ECO:0008006" key="6">
    <source>
        <dbReference type="Google" id="ProtNLM"/>
    </source>
</evidence>
<dbReference type="GO" id="GO:0032798">
    <property type="term" value="C:Swi5-Sfr1 complex"/>
    <property type="evidence" value="ECO:0007669"/>
    <property type="project" value="TreeGrafter"/>
</dbReference>
<dbReference type="EMBL" id="KN831768">
    <property type="protein sequence ID" value="KIM48707.1"/>
    <property type="molecule type" value="Genomic_DNA"/>
</dbReference>
<keyword evidence="3" id="KW-0234">DNA repair</keyword>
<keyword evidence="5" id="KW-1185">Reference proteome</keyword>
<reference evidence="5" key="2">
    <citation type="submission" date="2015-01" db="EMBL/GenBank/DDBJ databases">
        <title>Evolutionary Origins and Diversification of the Mycorrhizal Mutualists.</title>
        <authorList>
            <consortium name="DOE Joint Genome Institute"/>
            <consortium name="Mycorrhizal Genomics Consortium"/>
            <person name="Kohler A."/>
            <person name="Kuo A."/>
            <person name="Nagy L.G."/>
            <person name="Floudas D."/>
            <person name="Copeland A."/>
            <person name="Barry K.W."/>
            <person name="Cichocki N."/>
            <person name="Veneault-Fourrey C."/>
            <person name="LaButti K."/>
            <person name="Lindquist E.A."/>
            <person name="Lipzen A."/>
            <person name="Lundell T."/>
            <person name="Morin E."/>
            <person name="Murat C."/>
            <person name="Riley R."/>
            <person name="Ohm R."/>
            <person name="Sun H."/>
            <person name="Tunlid A."/>
            <person name="Henrissat B."/>
            <person name="Grigoriev I.V."/>
            <person name="Hibbett D.S."/>
            <person name="Martin F."/>
        </authorList>
    </citation>
    <scope>NUCLEOTIDE SEQUENCE [LARGE SCALE GENOMIC DNA]</scope>
    <source>
        <strain evidence="5">h7</strain>
    </source>
</reference>
<dbReference type="STRING" id="686832.A0A0C2Z6A6"/>
<dbReference type="OrthoDB" id="255837at2759"/>
<dbReference type="GO" id="GO:0000709">
    <property type="term" value="P:meiotic joint molecule formation"/>
    <property type="evidence" value="ECO:0007669"/>
    <property type="project" value="TreeGrafter"/>
</dbReference>
<protein>
    <recommendedName>
        <fullName evidence="6">Swi5-domain-containing protein</fullName>
    </recommendedName>
</protein>
<dbReference type="InterPro" id="IPR010760">
    <property type="entry name" value="DNA-repair_Swi5"/>
</dbReference>
<gene>
    <name evidence="4" type="ORF">M413DRAFT_437885</name>
</gene>
<keyword evidence="2" id="KW-0227">DNA damage</keyword>
<dbReference type="GO" id="GO:0010772">
    <property type="term" value="P:meiotic DNA recombinase assembly involved in reciprocal meiotic recombination"/>
    <property type="evidence" value="ECO:0007669"/>
    <property type="project" value="TreeGrafter"/>
</dbReference>
<dbReference type="Proteomes" id="UP000053424">
    <property type="component" value="Unassembled WGS sequence"/>
</dbReference>
<evidence type="ECO:0000256" key="2">
    <source>
        <dbReference type="ARBA" id="ARBA00022763"/>
    </source>
</evidence>